<dbReference type="InterPro" id="IPR052362">
    <property type="entry name" value="HTH-GbsR_regulator"/>
</dbReference>
<comment type="caution">
    <text evidence="6">The sequence shown here is derived from an EMBL/GenBank/DDBJ whole genome shotgun (WGS) entry which is preliminary data.</text>
</comment>
<protein>
    <recommendedName>
        <fullName evidence="4">HTH-type transcriptional regulator</fullName>
    </recommendedName>
</protein>
<evidence type="ECO:0000256" key="4">
    <source>
        <dbReference type="PIRNR" id="PIRNR006707"/>
    </source>
</evidence>
<accession>A0A0Q0XQ03</accession>
<dbReference type="InterPro" id="IPR036390">
    <property type="entry name" value="WH_DNA-bd_sf"/>
</dbReference>
<dbReference type="OrthoDB" id="9792628at2"/>
<dbReference type="InterPro" id="IPR011991">
    <property type="entry name" value="ArsR-like_HTH"/>
</dbReference>
<keyword evidence="2 4" id="KW-0238">DNA-binding</keyword>
<evidence type="ECO:0000313" key="6">
    <source>
        <dbReference type="EMBL" id="KQC31205.1"/>
    </source>
</evidence>
<keyword evidence="3 4" id="KW-0804">Transcription</keyword>
<dbReference type="RefSeq" id="WP_055396978.1">
    <property type="nucleotide sequence ID" value="NZ_LCTZ01000002.1"/>
</dbReference>
<dbReference type="CDD" id="cd00090">
    <property type="entry name" value="HTH_ARSR"/>
    <property type="match status" value="1"/>
</dbReference>
<dbReference type="Pfam" id="PF12802">
    <property type="entry name" value="MarR_2"/>
    <property type="match status" value="1"/>
</dbReference>
<name>A0A0Q0XQ03_9FLAO</name>
<reference evidence="6 7" key="1">
    <citation type="submission" date="2015-04" db="EMBL/GenBank/DDBJ databases">
        <title>Complete genome of flavobacterium.</title>
        <authorList>
            <person name="Kwon Y.M."/>
            <person name="Kim S.-J."/>
        </authorList>
    </citation>
    <scope>NUCLEOTIDE SEQUENCE [LARGE SCALE GENOMIC DNA]</scope>
    <source>
        <strain evidence="6 7">DK169</strain>
    </source>
</reference>
<dbReference type="PIRSF" id="PIRSF006707">
    <property type="entry name" value="MJ1563"/>
    <property type="match status" value="1"/>
</dbReference>
<dbReference type="GO" id="GO:0003677">
    <property type="term" value="F:DNA binding"/>
    <property type="evidence" value="ECO:0007669"/>
    <property type="project" value="UniProtKB-UniRule"/>
</dbReference>
<dbReference type="SUPFAM" id="SSF46785">
    <property type="entry name" value="Winged helix' DNA-binding domain"/>
    <property type="match status" value="1"/>
</dbReference>
<organism evidence="6 7">
    <name type="scientific">Flagellimonas eckloniae</name>
    <dbReference type="NCBI Taxonomy" id="346185"/>
    <lineage>
        <taxon>Bacteria</taxon>
        <taxon>Pseudomonadati</taxon>
        <taxon>Bacteroidota</taxon>
        <taxon>Flavobacteriia</taxon>
        <taxon>Flavobacteriales</taxon>
        <taxon>Flavobacteriaceae</taxon>
        <taxon>Flagellimonas</taxon>
    </lineage>
</organism>
<feature type="domain" description="HTH marR-type" evidence="5">
    <location>
        <begin position="28"/>
        <end position="73"/>
    </location>
</feature>
<dbReference type="InterPro" id="IPR000835">
    <property type="entry name" value="HTH_MarR-typ"/>
</dbReference>
<evidence type="ECO:0000259" key="5">
    <source>
        <dbReference type="Pfam" id="PF12802"/>
    </source>
</evidence>
<dbReference type="EMBL" id="LCTZ01000002">
    <property type="protein sequence ID" value="KQC31205.1"/>
    <property type="molecule type" value="Genomic_DNA"/>
</dbReference>
<comment type="similarity">
    <text evidence="4">Belongs to the GbsR family.</text>
</comment>
<evidence type="ECO:0000256" key="1">
    <source>
        <dbReference type="ARBA" id="ARBA00023015"/>
    </source>
</evidence>
<evidence type="ECO:0000256" key="2">
    <source>
        <dbReference type="ARBA" id="ARBA00023125"/>
    </source>
</evidence>
<dbReference type="Gene3D" id="1.10.10.10">
    <property type="entry name" value="Winged helix-like DNA-binding domain superfamily/Winged helix DNA-binding domain"/>
    <property type="match status" value="1"/>
</dbReference>
<keyword evidence="1 4" id="KW-0805">Transcription regulation</keyword>
<dbReference type="InterPro" id="IPR026282">
    <property type="entry name" value="MJ1563"/>
</dbReference>
<dbReference type="AlphaFoldDB" id="A0A0Q0XQ03"/>
<sequence>MEFQEAKEKFISTWGSLGTLWGINKAMAQIQALLFISTKPLTTEEIMEELQISRGNTSMNVRQLIDWGIVTKTLKSGERKEFYTTEKDVQELARIVAKERSRRELQPVIKTLKEVSSIVISDDAEQKEFAQQTKALYEMADTADTLLNKLADQKQNWFNKTILKMFK</sequence>
<dbReference type="PANTHER" id="PTHR38465:SF1">
    <property type="entry name" value="HTH-TYPE TRANSCRIPTIONAL REGULATOR MJ1563-RELATED"/>
    <property type="match status" value="1"/>
</dbReference>
<dbReference type="InterPro" id="IPR036388">
    <property type="entry name" value="WH-like_DNA-bd_sf"/>
</dbReference>
<dbReference type="PANTHER" id="PTHR38465">
    <property type="entry name" value="HTH-TYPE TRANSCRIPTIONAL REGULATOR MJ1563-RELATED"/>
    <property type="match status" value="1"/>
</dbReference>
<proteinExistence type="inferred from homology"/>
<gene>
    <name evidence="6" type="ORF">AAY42_15900</name>
</gene>
<dbReference type="Proteomes" id="UP000050827">
    <property type="component" value="Unassembled WGS sequence"/>
</dbReference>
<evidence type="ECO:0000313" key="7">
    <source>
        <dbReference type="Proteomes" id="UP000050827"/>
    </source>
</evidence>
<evidence type="ECO:0000256" key="3">
    <source>
        <dbReference type="ARBA" id="ARBA00023163"/>
    </source>
</evidence>
<dbReference type="STRING" id="346185.AAY42_15900"/>
<dbReference type="GO" id="GO:0003700">
    <property type="term" value="F:DNA-binding transcription factor activity"/>
    <property type="evidence" value="ECO:0007669"/>
    <property type="project" value="InterPro"/>
</dbReference>
<keyword evidence="7" id="KW-1185">Reference proteome</keyword>
<dbReference type="PATRIC" id="fig|1547436.3.peg.3276"/>